<reference evidence="4 5" key="1">
    <citation type="submission" date="2020-06" db="EMBL/GenBank/DDBJ databases">
        <authorList>
            <person name="Li R."/>
            <person name="Bekaert M."/>
        </authorList>
    </citation>
    <scope>NUCLEOTIDE SEQUENCE [LARGE SCALE GENOMIC DNA]</scope>
    <source>
        <strain evidence="5">wild</strain>
    </source>
</reference>
<evidence type="ECO:0000256" key="1">
    <source>
        <dbReference type="SAM" id="MobiDB-lite"/>
    </source>
</evidence>
<feature type="transmembrane region" description="Helical" evidence="2">
    <location>
        <begin position="121"/>
        <end position="146"/>
    </location>
</feature>
<dbReference type="EMBL" id="CACVKT020009844">
    <property type="protein sequence ID" value="CAC5423675.1"/>
    <property type="molecule type" value="Genomic_DNA"/>
</dbReference>
<keyword evidence="5" id="KW-1185">Reference proteome</keyword>
<dbReference type="OrthoDB" id="6133516at2759"/>
<feature type="signal peptide" evidence="3">
    <location>
        <begin position="1"/>
        <end position="21"/>
    </location>
</feature>
<evidence type="ECO:0000313" key="4">
    <source>
        <dbReference type="EMBL" id="CAC5423675.1"/>
    </source>
</evidence>
<feature type="compositionally biased region" description="Low complexity" evidence="1">
    <location>
        <begin position="203"/>
        <end position="219"/>
    </location>
</feature>
<feature type="region of interest" description="Disordered" evidence="1">
    <location>
        <begin position="168"/>
        <end position="188"/>
    </location>
</feature>
<keyword evidence="2" id="KW-0472">Membrane</keyword>
<keyword evidence="2" id="KW-1133">Transmembrane helix</keyword>
<organism evidence="4 5">
    <name type="scientific">Mytilus coruscus</name>
    <name type="common">Sea mussel</name>
    <dbReference type="NCBI Taxonomy" id="42192"/>
    <lineage>
        <taxon>Eukaryota</taxon>
        <taxon>Metazoa</taxon>
        <taxon>Spiralia</taxon>
        <taxon>Lophotrochozoa</taxon>
        <taxon>Mollusca</taxon>
        <taxon>Bivalvia</taxon>
        <taxon>Autobranchia</taxon>
        <taxon>Pteriomorphia</taxon>
        <taxon>Mytilida</taxon>
        <taxon>Mytiloidea</taxon>
        <taxon>Mytilidae</taxon>
        <taxon>Mytilinae</taxon>
        <taxon>Mytilus</taxon>
    </lineage>
</organism>
<feature type="compositionally biased region" description="Polar residues" evidence="1">
    <location>
        <begin position="168"/>
        <end position="183"/>
    </location>
</feature>
<keyword evidence="3" id="KW-0732">Signal</keyword>
<dbReference type="Proteomes" id="UP000507470">
    <property type="component" value="Unassembled WGS sequence"/>
</dbReference>
<accession>A0A6J8EW33</accession>
<sequence>MALRYVVVSFSLLFYVRHCLSIGSCSRTESAKSNVGIFYYKKYFCCDNYEAHKEVCRECPTGFTSKAGSKCVPCPGNSYGLRCAEHCKCHDDERCDHEHGCVKLGDETITIDKSDASKNKIISYGIGGSSAISAIILITLSVFICWRYRLMKKKKRLNSIHSNAPLTQQSNVSNTVEDQSTISEEGHDYEEIDEIDITCEPITSSNASSSSTNDSNDNSVTGGADNEGYLHPYHSLNYPDIIQENDKEREKRNDIDMNIQEKYQYSVSVKNEKMDSKPEELVSEENIIYLQVIDKQNMENEGDQKAESNKVLFFL</sequence>
<feature type="region of interest" description="Disordered" evidence="1">
    <location>
        <begin position="202"/>
        <end position="229"/>
    </location>
</feature>
<evidence type="ECO:0000256" key="3">
    <source>
        <dbReference type="SAM" id="SignalP"/>
    </source>
</evidence>
<feature type="chain" id="PRO_5027061312" evidence="3">
    <location>
        <begin position="22"/>
        <end position="315"/>
    </location>
</feature>
<name>A0A6J8EW33_MYTCO</name>
<evidence type="ECO:0000256" key="2">
    <source>
        <dbReference type="SAM" id="Phobius"/>
    </source>
</evidence>
<protein>
    <submittedName>
        <fullName evidence="4">MEGF10_11</fullName>
    </submittedName>
</protein>
<gene>
    <name evidence="4" type="ORF">MCOR_55646</name>
</gene>
<proteinExistence type="predicted"/>
<keyword evidence="2" id="KW-0812">Transmembrane</keyword>
<evidence type="ECO:0000313" key="5">
    <source>
        <dbReference type="Proteomes" id="UP000507470"/>
    </source>
</evidence>
<dbReference type="AlphaFoldDB" id="A0A6J8EW33"/>